<evidence type="ECO:0000313" key="21">
    <source>
        <dbReference type="Proteomes" id="UP000515203"/>
    </source>
</evidence>
<dbReference type="FunFam" id="3.40.50.620:FF:000137">
    <property type="entry name" value="Isoleucyl-tRNA synthetase 2, mitochondrial"/>
    <property type="match status" value="1"/>
</dbReference>
<dbReference type="InterPro" id="IPR009008">
    <property type="entry name" value="Val/Leu/Ile-tRNA-synth_edit"/>
</dbReference>
<evidence type="ECO:0000256" key="12">
    <source>
        <dbReference type="ARBA" id="ARBA00032665"/>
    </source>
</evidence>
<dbReference type="PRINTS" id="PR00984">
    <property type="entry name" value="TRNASYNTHILE"/>
</dbReference>
<gene>
    <name evidence="22" type="primary">Iars2</name>
</gene>
<dbReference type="AlphaFoldDB" id="A0A6P6E195"/>
<keyword evidence="7 16" id="KW-0648">Protein biosynthesis</keyword>
<dbReference type="NCBIfam" id="TIGR00392">
    <property type="entry name" value="ileS"/>
    <property type="match status" value="1"/>
</dbReference>
<dbReference type="Proteomes" id="UP000515203">
    <property type="component" value="Unplaced"/>
</dbReference>
<dbReference type="PANTHER" id="PTHR42765:SF1">
    <property type="entry name" value="ISOLEUCINE--TRNA LIGASE, MITOCHONDRIAL"/>
    <property type="match status" value="1"/>
</dbReference>
<keyword evidence="6 16" id="KW-0067">ATP-binding</keyword>
<dbReference type="SUPFAM" id="SSF47323">
    <property type="entry name" value="Anticodon-binding domain of a subclass of class I aminoacyl-tRNA synthetases"/>
    <property type="match status" value="1"/>
</dbReference>
<name>A0A6P6E195_OCTDE</name>
<dbReference type="Gene3D" id="1.10.10.830">
    <property type="entry name" value="Ile-tRNA synthetase CP2 domain-like"/>
    <property type="match status" value="1"/>
</dbReference>
<dbReference type="FunFam" id="1.10.10.830:FF:000002">
    <property type="entry name" value="Isoleucine--tRNA ligase, mitochondrial"/>
    <property type="match status" value="1"/>
</dbReference>
<evidence type="ECO:0000256" key="8">
    <source>
        <dbReference type="ARBA" id="ARBA00022946"/>
    </source>
</evidence>
<dbReference type="Pfam" id="PF08264">
    <property type="entry name" value="Anticodon_1"/>
    <property type="match status" value="1"/>
</dbReference>
<dbReference type="GO" id="GO:0005524">
    <property type="term" value="F:ATP binding"/>
    <property type="evidence" value="ECO:0007669"/>
    <property type="project" value="UniProtKB-KW"/>
</dbReference>
<dbReference type="GO" id="GO:0005759">
    <property type="term" value="C:mitochondrial matrix"/>
    <property type="evidence" value="ECO:0007669"/>
    <property type="project" value="UniProtKB-SubCell"/>
</dbReference>
<evidence type="ECO:0000256" key="15">
    <source>
        <dbReference type="ARBA" id="ARBA00068280"/>
    </source>
</evidence>
<evidence type="ECO:0000256" key="4">
    <source>
        <dbReference type="ARBA" id="ARBA00022598"/>
    </source>
</evidence>
<dbReference type="Pfam" id="PF00133">
    <property type="entry name" value="tRNA-synt_1"/>
    <property type="match status" value="1"/>
</dbReference>
<dbReference type="SUPFAM" id="SSF52374">
    <property type="entry name" value="Nucleotidylyl transferase"/>
    <property type="match status" value="1"/>
</dbReference>
<keyword evidence="9" id="KW-0007">Acetylation</keyword>
<feature type="region of interest" description="Disordered" evidence="17">
    <location>
        <begin position="37"/>
        <end position="61"/>
    </location>
</feature>
<evidence type="ECO:0000256" key="17">
    <source>
        <dbReference type="SAM" id="MobiDB-lite"/>
    </source>
</evidence>
<dbReference type="GO" id="GO:0032543">
    <property type="term" value="P:mitochondrial translation"/>
    <property type="evidence" value="ECO:0007669"/>
    <property type="project" value="TreeGrafter"/>
</dbReference>
<evidence type="ECO:0000256" key="6">
    <source>
        <dbReference type="ARBA" id="ARBA00022840"/>
    </source>
</evidence>
<dbReference type="GO" id="GO:0006428">
    <property type="term" value="P:isoleucyl-tRNA aminoacylation"/>
    <property type="evidence" value="ECO:0007669"/>
    <property type="project" value="InterPro"/>
</dbReference>
<dbReference type="InterPro" id="IPR033708">
    <property type="entry name" value="Anticodon_Ile_BEm"/>
</dbReference>
<evidence type="ECO:0000259" key="20">
    <source>
        <dbReference type="Pfam" id="PF08264"/>
    </source>
</evidence>
<dbReference type="CTD" id="55699"/>
<keyword evidence="11 16" id="KW-0030">Aminoacyl-tRNA synthetase</keyword>
<dbReference type="InterPro" id="IPR002300">
    <property type="entry name" value="aa-tRNA-synth_Ia"/>
</dbReference>
<evidence type="ECO:0000256" key="11">
    <source>
        <dbReference type="ARBA" id="ARBA00023146"/>
    </source>
</evidence>
<evidence type="ECO:0000256" key="16">
    <source>
        <dbReference type="RuleBase" id="RU363035"/>
    </source>
</evidence>
<keyword evidence="21" id="KW-1185">Reference proteome</keyword>
<evidence type="ECO:0000256" key="3">
    <source>
        <dbReference type="ARBA" id="ARBA00013165"/>
    </source>
</evidence>
<keyword evidence="4 16" id="KW-0436">Ligase</keyword>
<dbReference type="InterPro" id="IPR009080">
    <property type="entry name" value="tRNAsynth_Ia_anticodon-bd"/>
</dbReference>
<dbReference type="Gene3D" id="3.40.50.620">
    <property type="entry name" value="HUPs"/>
    <property type="match status" value="2"/>
</dbReference>
<evidence type="ECO:0000259" key="18">
    <source>
        <dbReference type="Pfam" id="PF00133"/>
    </source>
</evidence>
<evidence type="ECO:0000256" key="5">
    <source>
        <dbReference type="ARBA" id="ARBA00022741"/>
    </source>
</evidence>
<dbReference type="OrthoDB" id="10264412at2759"/>
<dbReference type="GO" id="GO:0000049">
    <property type="term" value="F:tRNA binding"/>
    <property type="evidence" value="ECO:0007669"/>
    <property type="project" value="InterPro"/>
</dbReference>
<dbReference type="Gene3D" id="3.90.740.10">
    <property type="entry name" value="Valyl/Leucyl/Isoleucyl-tRNA synthetase, editing domain"/>
    <property type="match status" value="1"/>
</dbReference>
<dbReference type="GO" id="GO:0002161">
    <property type="term" value="F:aminoacyl-tRNA deacylase activity"/>
    <property type="evidence" value="ECO:0007669"/>
    <property type="project" value="InterPro"/>
</dbReference>
<evidence type="ECO:0000256" key="13">
    <source>
        <dbReference type="ARBA" id="ARBA00051282"/>
    </source>
</evidence>
<comment type="subcellular location">
    <subcellularLocation>
        <location evidence="1">Mitochondrion matrix</location>
    </subcellularLocation>
</comment>
<dbReference type="InterPro" id="IPR010663">
    <property type="entry name" value="Znf_FPG/IleRS"/>
</dbReference>
<dbReference type="Pfam" id="PF06827">
    <property type="entry name" value="zf-FPG_IleRS"/>
    <property type="match status" value="1"/>
</dbReference>
<feature type="domain" description="Zinc finger FPG/IleRS-type" evidence="19">
    <location>
        <begin position="962"/>
        <end position="985"/>
    </location>
</feature>
<keyword evidence="5 16" id="KW-0547">Nucleotide-binding</keyword>
<dbReference type="InterPro" id="IPR001412">
    <property type="entry name" value="aa-tRNA-synth_I_CS"/>
</dbReference>
<feature type="domain" description="Aminoacyl-tRNA synthetase class Ia" evidence="18">
    <location>
        <begin position="76"/>
        <end position="687"/>
    </location>
</feature>
<sequence>MRWGLRARRPGAAALAAARSRWAPRCSPCRPGPLGAAARHGVTSVTPGRRRRGRPGPADLGARGQKCGFSELYSWQRERKGKTEFCLHDGPPYANGDPHIGHALNKILKDIANRYHMMRGSRIHFVPGWDCHGLPIEVKVLSKLGGKAQDLSPMEIREKARSFAKAAIEKQKSAFIRWGVMADWNNCYCTFDGKYEAKQLRIFYQMYDKGLVYRSYKPVFWSPSSRTALAEAELEYNPEHVSRSVYLKFPLQTPPPKLAALLDGSSPVGVLVWTTQPWTVPANQALCYSPQSKYALVKCSTSGDQYVVAAEKVAPLAAALDTTFEVTSTFSGADLEGGSCTHPLIPDKVSPLLPATHVTMAKGTGLVHTAPAHGMEDYGVASQHSLPVDCVVDEAGVFTAAAGPELQSKAVLEEGTEAVIKMLQSVKSLLKEEKLIHSYPYDWRTKKPVIIRASKQWFVKIADIKPTAKEVLKAVKFIPGAALNAMVDALERRPYWCISRQRVWGVPIPVFHHRTRDEECLISSQTVEHIARLVEQHGSDVWWTLPPEQLLPQEVLSQVSGPEGLEYLPGQDILDIWFDSGTSWSCVLPGPDCRADLYLEGKDQLGGWFQSSLLTSVAARKKAPFKTVLVHGFTLGEKGEKMSKSLGNVIDPDVVINGGQDQNTEPPYGADVLRWWVAESNVFTEVTLGPSALGAAREDIDKLRNTLRFLLGNVAGFNPETDSVPVDSMYVIDQYMLHLLQGLAGKVTDAYKQYDFGKVVRLLQAFYTRELSHFYFSIIKDRLYCEKEDDPKRRSCQTTLAQILDVLVRAFAPILPHLAEEVFQHLPYGTEPKSVFRTGWISTSSIWKKPGLEEAVESACAMRDSFLGSIPGRNATEYEVTIVIEPGLLFEIIEMLQAEETSSCSQLSELMMASQCTLLAQEPQQRPPDVTELSGTFLINLEGGDIREESAYKVLVTPSTKEKCPRCWKYTAEAADALCPRCAEVVGGE</sequence>
<dbReference type="InterPro" id="IPR002301">
    <property type="entry name" value="Ile-tRNA-ligase"/>
</dbReference>
<dbReference type="InParanoid" id="A0A6P6E195"/>
<evidence type="ECO:0000313" key="22">
    <source>
        <dbReference type="RefSeq" id="XP_023565962.1"/>
    </source>
</evidence>
<dbReference type="PANTHER" id="PTHR42765">
    <property type="entry name" value="SOLEUCYL-TRNA SYNTHETASE"/>
    <property type="match status" value="1"/>
</dbReference>
<dbReference type="PROSITE" id="PS00178">
    <property type="entry name" value="AA_TRNA_LIGASE_I"/>
    <property type="match status" value="1"/>
</dbReference>
<keyword evidence="8" id="KW-0809">Transit peptide</keyword>
<dbReference type="HAMAP" id="MF_02002">
    <property type="entry name" value="Ile_tRNA_synth_type1"/>
    <property type="match status" value="1"/>
</dbReference>
<dbReference type="SUPFAM" id="SSF50677">
    <property type="entry name" value="ValRS/IleRS/LeuRS editing domain"/>
    <property type="match status" value="1"/>
</dbReference>
<proteinExistence type="inferred from homology"/>
<dbReference type="InterPro" id="IPR023585">
    <property type="entry name" value="Ile-tRNA-ligase_type1"/>
</dbReference>
<dbReference type="RefSeq" id="XP_023565962.1">
    <property type="nucleotide sequence ID" value="XM_023710194.1"/>
</dbReference>
<dbReference type="CDD" id="cd07960">
    <property type="entry name" value="Anticodon_Ia_Ile_BEm"/>
    <property type="match status" value="1"/>
</dbReference>
<dbReference type="InterPro" id="IPR014729">
    <property type="entry name" value="Rossmann-like_a/b/a_fold"/>
</dbReference>
<evidence type="ECO:0000256" key="7">
    <source>
        <dbReference type="ARBA" id="ARBA00022917"/>
    </source>
</evidence>
<dbReference type="GeneID" id="101573270"/>
<dbReference type="FunFam" id="3.90.740.10:FF:000009">
    <property type="entry name" value="Isoleucyl-tRNA synthetase 2, mitochondrial"/>
    <property type="match status" value="1"/>
</dbReference>
<dbReference type="FunCoup" id="A0A6P6E195">
    <property type="interactions" value="2458"/>
</dbReference>
<comment type="catalytic activity">
    <reaction evidence="13">
        <text>tRNA(Ile) + L-isoleucine + ATP = L-isoleucyl-tRNA(Ile) + AMP + diphosphate</text>
        <dbReference type="Rhea" id="RHEA:11060"/>
        <dbReference type="Rhea" id="RHEA-COMP:9666"/>
        <dbReference type="Rhea" id="RHEA-COMP:9695"/>
        <dbReference type="ChEBI" id="CHEBI:30616"/>
        <dbReference type="ChEBI" id="CHEBI:33019"/>
        <dbReference type="ChEBI" id="CHEBI:58045"/>
        <dbReference type="ChEBI" id="CHEBI:78442"/>
        <dbReference type="ChEBI" id="CHEBI:78528"/>
        <dbReference type="ChEBI" id="CHEBI:456215"/>
        <dbReference type="EC" id="6.1.1.5"/>
    </reaction>
    <physiologicalReaction direction="left-to-right" evidence="13">
        <dbReference type="Rhea" id="RHEA:11061"/>
    </physiologicalReaction>
</comment>
<dbReference type="InterPro" id="IPR050081">
    <property type="entry name" value="Ile-tRNA_ligase"/>
</dbReference>
<evidence type="ECO:0000256" key="1">
    <source>
        <dbReference type="ARBA" id="ARBA00004305"/>
    </source>
</evidence>
<evidence type="ECO:0000256" key="10">
    <source>
        <dbReference type="ARBA" id="ARBA00023128"/>
    </source>
</evidence>
<evidence type="ECO:0000256" key="9">
    <source>
        <dbReference type="ARBA" id="ARBA00022990"/>
    </source>
</evidence>
<dbReference type="EC" id="6.1.1.5" evidence="3"/>
<dbReference type="FunFam" id="1.10.730.20:FF:000002">
    <property type="entry name" value="isoleucine--tRNA ligase, mitochondrial"/>
    <property type="match status" value="1"/>
</dbReference>
<reference evidence="22" key="1">
    <citation type="submission" date="2025-08" db="UniProtKB">
        <authorList>
            <consortium name="RefSeq"/>
        </authorList>
    </citation>
    <scope>IDENTIFICATION</scope>
</reference>
<organism evidence="21 22">
    <name type="scientific">Octodon degus</name>
    <name type="common">Degu</name>
    <name type="synonym">Sciurus degus</name>
    <dbReference type="NCBI Taxonomy" id="10160"/>
    <lineage>
        <taxon>Eukaryota</taxon>
        <taxon>Metazoa</taxon>
        <taxon>Chordata</taxon>
        <taxon>Craniata</taxon>
        <taxon>Vertebrata</taxon>
        <taxon>Euteleostomi</taxon>
        <taxon>Mammalia</taxon>
        <taxon>Eutheria</taxon>
        <taxon>Euarchontoglires</taxon>
        <taxon>Glires</taxon>
        <taxon>Rodentia</taxon>
        <taxon>Hystricomorpha</taxon>
        <taxon>Octodontidae</taxon>
        <taxon>Octodon</taxon>
    </lineage>
</organism>
<evidence type="ECO:0000256" key="14">
    <source>
        <dbReference type="ARBA" id="ARBA00055883"/>
    </source>
</evidence>
<feature type="domain" description="Methionyl/Valyl/Leucyl/Isoleucyl-tRNA synthetase anticodon-binding" evidence="20">
    <location>
        <begin position="733"/>
        <end position="856"/>
    </location>
</feature>
<dbReference type="GO" id="GO:0004822">
    <property type="term" value="F:isoleucine-tRNA ligase activity"/>
    <property type="evidence" value="ECO:0007669"/>
    <property type="project" value="UniProtKB-EC"/>
</dbReference>
<keyword evidence="10" id="KW-0496">Mitochondrion</keyword>
<accession>A0A6P6E195</accession>
<comment type="function">
    <text evidence="14">Aminoacyl-tRNA synthetase that catalyzes the specific attachment of isoleucine to its cognate tRNA (tRNA(Ile)).</text>
</comment>
<dbReference type="Gene3D" id="1.10.730.20">
    <property type="match status" value="1"/>
</dbReference>
<comment type="similarity">
    <text evidence="2 16">Belongs to the class-I aminoacyl-tRNA synthetase family.</text>
</comment>
<dbReference type="InterPro" id="IPR013155">
    <property type="entry name" value="M/V/L/I-tRNA-synth_anticd-bd"/>
</dbReference>
<evidence type="ECO:0000259" key="19">
    <source>
        <dbReference type="Pfam" id="PF06827"/>
    </source>
</evidence>
<evidence type="ECO:0000256" key="2">
    <source>
        <dbReference type="ARBA" id="ARBA00005594"/>
    </source>
</evidence>
<protein>
    <recommendedName>
        <fullName evidence="15">Isoleucine--tRNA ligase, mitochondrial</fullName>
        <ecNumber evidence="3">6.1.1.5</ecNumber>
    </recommendedName>
    <alternativeName>
        <fullName evidence="12">Isoleucyl-tRNA synthetase</fullName>
    </alternativeName>
</protein>